<feature type="compositionally biased region" description="Basic and acidic residues" evidence="1">
    <location>
        <begin position="210"/>
        <end position="229"/>
    </location>
</feature>
<dbReference type="EMBL" id="SMDC01000002">
    <property type="protein sequence ID" value="TCW38355.1"/>
    <property type="molecule type" value="Genomic_DNA"/>
</dbReference>
<dbReference type="InterPro" id="IPR024402">
    <property type="entry name" value="DUF2726"/>
</dbReference>
<dbReference type="AlphaFoldDB" id="A0A4R4AGX0"/>
<reference evidence="3 4" key="1">
    <citation type="submission" date="2019-03" db="EMBL/GenBank/DDBJ databases">
        <title>Genomic Encyclopedia of Type Strains, Phase IV (KMG-IV): sequencing the most valuable type-strain genomes for metagenomic binning, comparative biology and taxonomic classification.</title>
        <authorList>
            <person name="Goeker M."/>
        </authorList>
    </citation>
    <scope>NUCLEOTIDE SEQUENCE [LARGE SCALE GENOMIC DNA]</scope>
    <source>
        <strain evidence="3 4">DSM 203</strain>
    </source>
</reference>
<protein>
    <submittedName>
        <fullName evidence="3">Uncharacterized protein DUF2726</fullName>
    </submittedName>
</protein>
<proteinExistence type="predicted"/>
<sequence>MAHFYLLLGLTALVLLALAISLWRALSPRNRRPYVIAGPLLTSTQREFAHALEQCLDDRYRLYARVPVAEVLAVARRTPKRWRERAELRIGERVLDFLVCDAATSKPCCALALSPVGWLRRREPPRDQLDAMCAAAGLPLLRFLEREHYAPGDLAPRLRAVLGVTSRGAPRARAEVRESVEPQPKVMVPTLGGRRAEPVLGEVGPTDVTDGPRFRIDDDVEIGADRREPALTPPRAE</sequence>
<evidence type="ECO:0000313" key="4">
    <source>
        <dbReference type="Proteomes" id="UP000295247"/>
    </source>
</evidence>
<evidence type="ECO:0000313" key="3">
    <source>
        <dbReference type="EMBL" id="TCW38355.1"/>
    </source>
</evidence>
<gene>
    <name evidence="3" type="ORF">EDC29_102248</name>
</gene>
<accession>A0A4R4AGX0</accession>
<organism evidence="3 4">
    <name type="scientific">Marichromatium gracile</name>
    <name type="common">Chromatium gracile</name>
    <dbReference type="NCBI Taxonomy" id="1048"/>
    <lineage>
        <taxon>Bacteria</taxon>
        <taxon>Pseudomonadati</taxon>
        <taxon>Pseudomonadota</taxon>
        <taxon>Gammaproteobacteria</taxon>
        <taxon>Chromatiales</taxon>
        <taxon>Chromatiaceae</taxon>
        <taxon>Marichromatium</taxon>
    </lineage>
</organism>
<dbReference type="Proteomes" id="UP000295247">
    <property type="component" value="Unassembled WGS sequence"/>
</dbReference>
<evidence type="ECO:0000259" key="2">
    <source>
        <dbReference type="Pfam" id="PF10881"/>
    </source>
</evidence>
<feature type="domain" description="DUF2726" evidence="2">
    <location>
        <begin position="39"/>
        <end position="158"/>
    </location>
</feature>
<feature type="region of interest" description="Disordered" evidence="1">
    <location>
        <begin position="196"/>
        <end position="237"/>
    </location>
</feature>
<dbReference type="Pfam" id="PF10881">
    <property type="entry name" value="DUF2726"/>
    <property type="match status" value="1"/>
</dbReference>
<name>A0A4R4AGX0_MARGR</name>
<evidence type="ECO:0000256" key="1">
    <source>
        <dbReference type="SAM" id="MobiDB-lite"/>
    </source>
</evidence>
<comment type="caution">
    <text evidence="3">The sequence shown here is derived from an EMBL/GenBank/DDBJ whole genome shotgun (WGS) entry which is preliminary data.</text>
</comment>
<dbReference type="RefSeq" id="WP_132228700.1">
    <property type="nucleotide sequence ID" value="NZ_NRRH01000003.1"/>
</dbReference>